<gene>
    <name evidence="2" type="ORF">WMO26_09830</name>
</gene>
<keyword evidence="3" id="KW-1185">Reference proteome</keyword>
<dbReference type="CDD" id="cd04301">
    <property type="entry name" value="NAT_SF"/>
    <property type="match status" value="1"/>
</dbReference>
<protein>
    <submittedName>
        <fullName evidence="2">GNAT family N-acetyltransferase</fullName>
        <ecNumber evidence="2">2.3.1.-</ecNumber>
    </submittedName>
</protein>
<sequence length="287" mass="30759">MRTRIDKENAPKLQALWEQVFGDKAEAIALFLNGCKALADVYVYEQGGEIASALYVLPASMALGGTWTHAGYIYAAATLPQARGQGIMSRLLKEAADGAAKDGISFLTLRPANPPLFDYYAKHGYDTIYKAASHVFSKEGLEAISVPGGKTAKATPAFVSGALKDAFAGRPGSLLWEADMLSYQLAIHAYYGGKAVAADTPAGKTAALYFEEQDQITCLDPIANRESFPYLCEVLGRETGGKPIQMRLPVGLLYGETQTDLEPVGMACPITGSLSQMKDAFLPLTME</sequence>
<feature type="domain" description="N-acetyltransferase" evidence="1">
    <location>
        <begin position="1"/>
        <end position="147"/>
    </location>
</feature>
<dbReference type="Pfam" id="PF13527">
    <property type="entry name" value="Acetyltransf_9"/>
    <property type="match status" value="1"/>
</dbReference>
<comment type="caution">
    <text evidence="2">The sequence shown here is derived from an EMBL/GenBank/DDBJ whole genome shotgun (WGS) entry which is preliminary data.</text>
</comment>
<accession>A0ABV1E1G0</accession>
<reference evidence="2 3" key="1">
    <citation type="submission" date="2024-03" db="EMBL/GenBank/DDBJ databases">
        <title>Human intestinal bacterial collection.</title>
        <authorList>
            <person name="Pauvert C."/>
            <person name="Hitch T.C.A."/>
            <person name="Clavel T."/>
        </authorList>
    </citation>
    <scope>NUCLEOTIDE SEQUENCE [LARGE SCALE GENOMIC DNA]</scope>
    <source>
        <strain evidence="2 3">CLA-JM-H44</strain>
    </source>
</reference>
<dbReference type="Proteomes" id="UP001489509">
    <property type="component" value="Unassembled WGS sequence"/>
</dbReference>
<dbReference type="InterPro" id="IPR016181">
    <property type="entry name" value="Acyl_CoA_acyltransferase"/>
</dbReference>
<proteinExistence type="predicted"/>
<organism evidence="2 3">
    <name type="scientific">Solibaculum intestinale</name>
    <dbReference type="NCBI Taxonomy" id="3133165"/>
    <lineage>
        <taxon>Bacteria</taxon>
        <taxon>Bacillati</taxon>
        <taxon>Bacillota</taxon>
        <taxon>Clostridia</taxon>
        <taxon>Eubacteriales</taxon>
        <taxon>Oscillospiraceae</taxon>
        <taxon>Solibaculum</taxon>
    </lineage>
</organism>
<dbReference type="EMBL" id="JBBMFD010000018">
    <property type="protein sequence ID" value="MEQ2441123.1"/>
    <property type="molecule type" value="Genomic_DNA"/>
</dbReference>
<keyword evidence="2" id="KW-0808">Transferase</keyword>
<name>A0ABV1E1G0_9FIRM</name>
<evidence type="ECO:0000313" key="2">
    <source>
        <dbReference type="EMBL" id="MEQ2441123.1"/>
    </source>
</evidence>
<dbReference type="SUPFAM" id="SSF55729">
    <property type="entry name" value="Acyl-CoA N-acyltransferases (Nat)"/>
    <property type="match status" value="1"/>
</dbReference>
<dbReference type="InterPro" id="IPR051554">
    <property type="entry name" value="Acetyltransferase_Eis"/>
</dbReference>
<keyword evidence="2" id="KW-0012">Acyltransferase</keyword>
<evidence type="ECO:0000313" key="3">
    <source>
        <dbReference type="Proteomes" id="UP001489509"/>
    </source>
</evidence>
<dbReference type="PROSITE" id="PS51186">
    <property type="entry name" value="GNAT"/>
    <property type="match status" value="1"/>
</dbReference>
<dbReference type="PANTHER" id="PTHR37817">
    <property type="entry name" value="N-ACETYLTRANSFERASE EIS"/>
    <property type="match status" value="1"/>
</dbReference>
<dbReference type="Gene3D" id="3.40.630.30">
    <property type="match status" value="1"/>
</dbReference>
<dbReference type="RefSeq" id="WP_349220020.1">
    <property type="nucleotide sequence ID" value="NZ_JBBMFD010000018.1"/>
</dbReference>
<evidence type="ECO:0000259" key="1">
    <source>
        <dbReference type="PROSITE" id="PS51186"/>
    </source>
</evidence>
<dbReference type="InterPro" id="IPR000182">
    <property type="entry name" value="GNAT_dom"/>
</dbReference>
<dbReference type="EC" id="2.3.1.-" evidence="2"/>
<dbReference type="PANTHER" id="PTHR37817:SF1">
    <property type="entry name" value="N-ACETYLTRANSFERASE EIS"/>
    <property type="match status" value="1"/>
</dbReference>
<dbReference type="GO" id="GO:0016746">
    <property type="term" value="F:acyltransferase activity"/>
    <property type="evidence" value="ECO:0007669"/>
    <property type="project" value="UniProtKB-KW"/>
</dbReference>